<dbReference type="EMBL" id="MBFS01002348">
    <property type="protein sequence ID" value="PVU98750.1"/>
    <property type="molecule type" value="Genomic_DNA"/>
</dbReference>
<evidence type="ECO:0000313" key="3">
    <source>
        <dbReference type="EMBL" id="PVU98750.1"/>
    </source>
</evidence>
<feature type="signal peptide" evidence="2">
    <location>
        <begin position="1"/>
        <end position="19"/>
    </location>
</feature>
<accession>A0A2T9Z2D4</accession>
<feature type="region of interest" description="Disordered" evidence="1">
    <location>
        <begin position="144"/>
        <end position="241"/>
    </location>
</feature>
<comment type="caution">
    <text evidence="3">The sequence shown here is derived from an EMBL/GenBank/DDBJ whole genome shotgun (WGS) entry which is preliminary data.</text>
</comment>
<sequence>MKIYILGLSTLAALSAVNAAPSQLLQNRSVRNEPILSQFEQVRASNDVPENDDQTDDTQTPISIHDAVPFTLPGGNDTSPASYLEILYNILSNEKKKGDNVLSDQGSTIVLGILAERVPKLKIEKESDNKVRINGVQFQNVEVINSDDTSDLQQTVPAAPDTTDDASDNTADDASDDTIDDTTDDASDDTSDDTTDDASDDTSDDTTDDASDDASDDTSDDASDDASDDTSDDTSDDASDE</sequence>
<evidence type="ECO:0000313" key="4">
    <source>
        <dbReference type="Proteomes" id="UP000245609"/>
    </source>
</evidence>
<keyword evidence="4" id="KW-1185">Reference proteome</keyword>
<evidence type="ECO:0000256" key="1">
    <source>
        <dbReference type="SAM" id="MobiDB-lite"/>
    </source>
</evidence>
<name>A0A2T9Z2D4_9FUNG</name>
<protein>
    <submittedName>
        <fullName evidence="3">Uncharacterized protein</fullName>
    </submittedName>
</protein>
<gene>
    <name evidence="3" type="ORF">BB560_005612</name>
</gene>
<feature type="compositionally biased region" description="Polar residues" evidence="1">
    <location>
        <begin position="144"/>
        <end position="156"/>
    </location>
</feature>
<feature type="compositionally biased region" description="Acidic residues" evidence="1">
    <location>
        <begin position="162"/>
        <end position="241"/>
    </location>
</feature>
<dbReference type="Proteomes" id="UP000245609">
    <property type="component" value="Unassembled WGS sequence"/>
</dbReference>
<organism evidence="3 4">
    <name type="scientific">Smittium megazygosporum</name>
    <dbReference type="NCBI Taxonomy" id="133381"/>
    <lineage>
        <taxon>Eukaryota</taxon>
        <taxon>Fungi</taxon>
        <taxon>Fungi incertae sedis</taxon>
        <taxon>Zoopagomycota</taxon>
        <taxon>Kickxellomycotina</taxon>
        <taxon>Harpellomycetes</taxon>
        <taxon>Harpellales</taxon>
        <taxon>Legeriomycetaceae</taxon>
        <taxon>Smittium</taxon>
    </lineage>
</organism>
<keyword evidence="2" id="KW-0732">Signal</keyword>
<proteinExistence type="predicted"/>
<evidence type="ECO:0000256" key="2">
    <source>
        <dbReference type="SAM" id="SignalP"/>
    </source>
</evidence>
<feature type="chain" id="PRO_5015427640" evidence="2">
    <location>
        <begin position="20"/>
        <end position="241"/>
    </location>
</feature>
<reference evidence="3 4" key="1">
    <citation type="journal article" date="2018" name="MBio">
        <title>Comparative Genomics Reveals the Core Gene Toolbox for the Fungus-Insect Symbiosis.</title>
        <authorList>
            <person name="Wang Y."/>
            <person name="Stata M."/>
            <person name="Wang W."/>
            <person name="Stajich J.E."/>
            <person name="White M.M."/>
            <person name="Moncalvo J.M."/>
        </authorList>
    </citation>
    <scope>NUCLEOTIDE SEQUENCE [LARGE SCALE GENOMIC DNA]</scope>
    <source>
        <strain evidence="3 4">SC-DP-2</strain>
    </source>
</reference>
<dbReference type="AlphaFoldDB" id="A0A2T9Z2D4"/>